<organism evidence="3 4">
    <name type="scientific">Coilia grayii</name>
    <name type="common">Gray's grenadier anchovy</name>
    <dbReference type="NCBI Taxonomy" id="363190"/>
    <lineage>
        <taxon>Eukaryota</taxon>
        <taxon>Metazoa</taxon>
        <taxon>Chordata</taxon>
        <taxon>Craniata</taxon>
        <taxon>Vertebrata</taxon>
        <taxon>Euteleostomi</taxon>
        <taxon>Actinopterygii</taxon>
        <taxon>Neopterygii</taxon>
        <taxon>Teleostei</taxon>
        <taxon>Clupei</taxon>
        <taxon>Clupeiformes</taxon>
        <taxon>Clupeoidei</taxon>
        <taxon>Engraulidae</taxon>
        <taxon>Coilinae</taxon>
        <taxon>Coilia</taxon>
    </lineage>
</organism>
<dbReference type="Proteomes" id="UP001591681">
    <property type="component" value="Unassembled WGS sequence"/>
</dbReference>
<dbReference type="Pfam" id="PF17921">
    <property type="entry name" value="Integrase_H2C2"/>
    <property type="match status" value="1"/>
</dbReference>
<dbReference type="EMBL" id="JBHFQA010000015">
    <property type="protein sequence ID" value="KAL2086477.1"/>
    <property type="molecule type" value="Genomic_DNA"/>
</dbReference>
<protein>
    <recommendedName>
        <fullName evidence="2">Integrase zinc-binding domain-containing protein</fullName>
    </recommendedName>
</protein>
<name>A0ABD1JH55_9TELE</name>
<evidence type="ECO:0000256" key="1">
    <source>
        <dbReference type="SAM" id="MobiDB-lite"/>
    </source>
</evidence>
<dbReference type="InterPro" id="IPR041588">
    <property type="entry name" value="Integrase_H2C2"/>
</dbReference>
<reference evidence="3 4" key="1">
    <citation type="submission" date="2024-09" db="EMBL/GenBank/DDBJ databases">
        <title>A chromosome-level genome assembly of Gray's grenadier anchovy, Coilia grayii.</title>
        <authorList>
            <person name="Fu Z."/>
        </authorList>
    </citation>
    <scope>NUCLEOTIDE SEQUENCE [LARGE SCALE GENOMIC DNA]</scope>
    <source>
        <strain evidence="3">G4</strain>
        <tissue evidence="3">Muscle</tissue>
    </source>
</reference>
<sequence length="157" mass="17736">MEEKYAEVHAFLSAGSYPRQYDKSKRQNLRRYAAKFTLRDGELFFGTRQAVKSKEEARRLFAEFHSSPLGGHTGMLKTRSALSARFYWYGMSVDIDKWWVEDEKEKTVSSVAATTSRDLQPTPSGTSRDLKRLCHNPASPGGGNDPVGIAEVSLLEW</sequence>
<accession>A0ABD1JH55</accession>
<evidence type="ECO:0000313" key="4">
    <source>
        <dbReference type="Proteomes" id="UP001591681"/>
    </source>
</evidence>
<dbReference type="AlphaFoldDB" id="A0ABD1JH55"/>
<feature type="region of interest" description="Disordered" evidence="1">
    <location>
        <begin position="110"/>
        <end position="147"/>
    </location>
</feature>
<gene>
    <name evidence="3" type="ORF">ACEWY4_017536</name>
</gene>
<proteinExistence type="predicted"/>
<dbReference type="Gene3D" id="1.10.340.70">
    <property type="match status" value="1"/>
</dbReference>
<evidence type="ECO:0000259" key="2">
    <source>
        <dbReference type="Pfam" id="PF17921"/>
    </source>
</evidence>
<comment type="caution">
    <text evidence="3">The sequence shown here is derived from an EMBL/GenBank/DDBJ whole genome shotgun (WGS) entry which is preliminary data.</text>
</comment>
<feature type="domain" description="Integrase zinc-binding" evidence="2">
    <location>
        <begin position="54"/>
        <end position="98"/>
    </location>
</feature>
<feature type="compositionally biased region" description="Polar residues" evidence="1">
    <location>
        <begin position="110"/>
        <end position="127"/>
    </location>
</feature>
<keyword evidence="4" id="KW-1185">Reference proteome</keyword>
<evidence type="ECO:0000313" key="3">
    <source>
        <dbReference type="EMBL" id="KAL2086477.1"/>
    </source>
</evidence>